<sequence>MKAAFKLFNVFNGRIFSNGIKYKLLSSGNVNHLRLFGCQFKLEFNFGCLGFGGKKLERSGLFLAQFLTFDEGSRKGSGTIRIVFQGVKGYFFKLRIFLRRGGDLSLVECYCGFSFSPSVSLVIKTLLIDDSQWFFKKRVLEFSARIFMGILCSLSKDHTSIVNQEFGCIITHLDSPTAPSAPGGMRRRRGREQFIVKI</sequence>
<evidence type="ECO:0000313" key="2">
    <source>
        <dbReference type="Proteomes" id="UP000887013"/>
    </source>
</evidence>
<proteinExistence type="predicted"/>
<gene>
    <name evidence="1" type="ORF">NPIL_244721</name>
</gene>
<dbReference type="EMBL" id="BMAW01126214">
    <property type="protein sequence ID" value="GFU15702.1"/>
    <property type="molecule type" value="Genomic_DNA"/>
</dbReference>
<accession>A0A8X6QFE6</accession>
<dbReference type="Proteomes" id="UP000887013">
    <property type="component" value="Unassembled WGS sequence"/>
</dbReference>
<name>A0A8X6QFE6_NEPPI</name>
<protein>
    <submittedName>
        <fullName evidence="1">Uncharacterized protein</fullName>
    </submittedName>
</protein>
<organism evidence="1 2">
    <name type="scientific">Nephila pilipes</name>
    <name type="common">Giant wood spider</name>
    <name type="synonym">Nephila maculata</name>
    <dbReference type="NCBI Taxonomy" id="299642"/>
    <lineage>
        <taxon>Eukaryota</taxon>
        <taxon>Metazoa</taxon>
        <taxon>Ecdysozoa</taxon>
        <taxon>Arthropoda</taxon>
        <taxon>Chelicerata</taxon>
        <taxon>Arachnida</taxon>
        <taxon>Araneae</taxon>
        <taxon>Araneomorphae</taxon>
        <taxon>Entelegynae</taxon>
        <taxon>Araneoidea</taxon>
        <taxon>Nephilidae</taxon>
        <taxon>Nephila</taxon>
    </lineage>
</organism>
<dbReference type="AlphaFoldDB" id="A0A8X6QFE6"/>
<reference evidence="1" key="1">
    <citation type="submission" date="2020-08" db="EMBL/GenBank/DDBJ databases">
        <title>Multicomponent nature underlies the extraordinary mechanical properties of spider dragline silk.</title>
        <authorList>
            <person name="Kono N."/>
            <person name="Nakamura H."/>
            <person name="Mori M."/>
            <person name="Yoshida Y."/>
            <person name="Ohtoshi R."/>
            <person name="Malay A.D."/>
            <person name="Moran D.A.P."/>
            <person name="Tomita M."/>
            <person name="Numata K."/>
            <person name="Arakawa K."/>
        </authorList>
    </citation>
    <scope>NUCLEOTIDE SEQUENCE</scope>
</reference>
<comment type="caution">
    <text evidence="1">The sequence shown here is derived from an EMBL/GenBank/DDBJ whole genome shotgun (WGS) entry which is preliminary data.</text>
</comment>
<keyword evidence="2" id="KW-1185">Reference proteome</keyword>
<evidence type="ECO:0000313" key="1">
    <source>
        <dbReference type="EMBL" id="GFU15702.1"/>
    </source>
</evidence>